<dbReference type="InterPro" id="IPR010065">
    <property type="entry name" value="AA_ABC_transptr_permease_3TM"/>
</dbReference>
<comment type="function">
    <text evidence="9">Part of the ABC transporter complex GltIJKL involved in glutamate and aspartate uptake. Probably responsible for the translocation of the substrate across the membrane.</text>
</comment>
<evidence type="ECO:0000256" key="5">
    <source>
        <dbReference type="ARBA" id="ARBA00022692"/>
    </source>
</evidence>
<gene>
    <name evidence="14" type="ORF">FHP24_11985</name>
</gene>
<evidence type="ECO:0000256" key="2">
    <source>
        <dbReference type="ARBA" id="ARBA00010072"/>
    </source>
</evidence>
<dbReference type="SUPFAM" id="SSF161098">
    <property type="entry name" value="MetI-like"/>
    <property type="match status" value="1"/>
</dbReference>
<feature type="transmembrane region" description="Helical" evidence="12">
    <location>
        <begin position="198"/>
        <end position="219"/>
    </location>
</feature>
<keyword evidence="6" id="KW-0029">Amino-acid transport</keyword>
<dbReference type="EMBL" id="VDMN01000002">
    <property type="protein sequence ID" value="TNM63525.1"/>
    <property type="molecule type" value="Genomic_DNA"/>
</dbReference>
<feature type="transmembrane region" description="Helical" evidence="12">
    <location>
        <begin position="144"/>
        <end position="167"/>
    </location>
</feature>
<feature type="domain" description="ABC transmembrane type-1" evidence="13">
    <location>
        <begin position="22"/>
        <end position="219"/>
    </location>
</feature>
<dbReference type="CDD" id="cd06261">
    <property type="entry name" value="TM_PBP2"/>
    <property type="match status" value="1"/>
</dbReference>
<evidence type="ECO:0000256" key="8">
    <source>
        <dbReference type="ARBA" id="ARBA00023136"/>
    </source>
</evidence>
<feature type="transmembrane region" description="Helical" evidence="12">
    <location>
        <begin position="16"/>
        <end position="46"/>
    </location>
</feature>
<dbReference type="Pfam" id="PF00528">
    <property type="entry name" value="BPD_transp_1"/>
    <property type="match status" value="1"/>
</dbReference>
<keyword evidence="8 12" id="KW-0472">Membrane</keyword>
<name>A0A5C4XJ39_9HYPH</name>
<keyword evidence="4" id="KW-1003">Cell membrane</keyword>
<dbReference type="Gene3D" id="1.10.3720.10">
    <property type="entry name" value="MetI-like"/>
    <property type="match status" value="1"/>
</dbReference>
<proteinExistence type="inferred from homology"/>
<keyword evidence="7 12" id="KW-1133">Transmembrane helix</keyword>
<dbReference type="InterPro" id="IPR000515">
    <property type="entry name" value="MetI-like"/>
</dbReference>
<dbReference type="RefSeq" id="WP_139676435.1">
    <property type="nucleotide sequence ID" value="NZ_VDMN01000002.1"/>
</dbReference>
<evidence type="ECO:0000256" key="10">
    <source>
        <dbReference type="ARBA" id="ARBA00062718"/>
    </source>
</evidence>
<dbReference type="InterPro" id="IPR035906">
    <property type="entry name" value="MetI-like_sf"/>
</dbReference>
<feature type="transmembrane region" description="Helical" evidence="12">
    <location>
        <begin position="100"/>
        <end position="123"/>
    </location>
</feature>
<evidence type="ECO:0000256" key="4">
    <source>
        <dbReference type="ARBA" id="ARBA00022475"/>
    </source>
</evidence>
<evidence type="ECO:0000259" key="13">
    <source>
        <dbReference type="PROSITE" id="PS50928"/>
    </source>
</evidence>
<dbReference type="PANTHER" id="PTHR30614:SF1">
    <property type="entry name" value="GLUTAMATE_ASPARTATE IMPORT PERMEASE PROTEIN GLTK"/>
    <property type="match status" value="1"/>
</dbReference>
<evidence type="ECO:0000256" key="11">
    <source>
        <dbReference type="ARBA" id="ARBA00073645"/>
    </source>
</evidence>
<feature type="transmembrane region" description="Helical" evidence="12">
    <location>
        <begin position="67"/>
        <end position="88"/>
    </location>
</feature>
<evidence type="ECO:0000256" key="6">
    <source>
        <dbReference type="ARBA" id="ARBA00022970"/>
    </source>
</evidence>
<dbReference type="OrthoDB" id="7190458at2"/>
<keyword evidence="5 12" id="KW-0812">Transmembrane</keyword>
<dbReference type="GO" id="GO:0022857">
    <property type="term" value="F:transmembrane transporter activity"/>
    <property type="evidence" value="ECO:0007669"/>
    <property type="project" value="InterPro"/>
</dbReference>
<comment type="subunit">
    <text evidence="10">The complex is composed of two ATP-binding proteins (GltL), two transmembrane proteins (GltJ and GltK) and a solute-binding protein (GltI).</text>
</comment>
<sequence length="230" mass="25594">MLSGFDFQTIVNALPYLFLTGMTFTLTLTLFATIGGMIFGTLLAVMRSSDNRILSGIAGGYVNLLRSLPLVLVIFWFYFLVPFLAQWLTGSSSPVRVDPFWSSVITFTLFEACYFCEIVRSGIQSLPRGQTLAASALGMTDRQALIYVILPQALRNMLPLILTQTIILFQDTSLVYVLSITDFLGAAAKIAQRDGRLLEMYVFAAFVYFVISLIASQAVKRLQKRVAIIR</sequence>
<evidence type="ECO:0000256" key="12">
    <source>
        <dbReference type="RuleBase" id="RU363032"/>
    </source>
</evidence>
<evidence type="ECO:0000256" key="9">
    <source>
        <dbReference type="ARBA" id="ARBA00060298"/>
    </source>
</evidence>
<evidence type="ECO:0000256" key="7">
    <source>
        <dbReference type="ARBA" id="ARBA00022989"/>
    </source>
</evidence>
<dbReference type="GO" id="GO:0006865">
    <property type="term" value="P:amino acid transport"/>
    <property type="evidence" value="ECO:0007669"/>
    <property type="project" value="UniProtKB-KW"/>
</dbReference>
<evidence type="ECO:0000256" key="1">
    <source>
        <dbReference type="ARBA" id="ARBA00004429"/>
    </source>
</evidence>
<dbReference type="PROSITE" id="PS50928">
    <property type="entry name" value="ABC_TM1"/>
    <property type="match status" value="1"/>
</dbReference>
<reference evidence="14 15" key="1">
    <citation type="submission" date="2019-06" db="EMBL/GenBank/DDBJ databases">
        <title>The draft genome of Rhizobium smilacinae PTYR-5.</title>
        <authorList>
            <person name="Liu L."/>
            <person name="Li L."/>
            <person name="Zhang X."/>
        </authorList>
    </citation>
    <scope>NUCLEOTIDE SEQUENCE [LARGE SCALE GENOMIC DNA]</scope>
    <source>
        <strain evidence="14 15">PTYR-5</strain>
    </source>
</reference>
<dbReference type="FunFam" id="1.10.3720.10:FF:000006">
    <property type="entry name" value="Glutamate/aspartate ABC transporter, permease protein GltK"/>
    <property type="match status" value="1"/>
</dbReference>
<keyword evidence="15" id="KW-1185">Reference proteome</keyword>
<comment type="caution">
    <text evidence="14">The sequence shown here is derived from an EMBL/GenBank/DDBJ whole genome shotgun (WGS) entry which is preliminary data.</text>
</comment>
<evidence type="ECO:0000313" key="15">
    <source>
        <dbReference type="Proteomes" id="UP000311605"/>
    </source>
</evidence>
<keyword evidence="3 12" id="KW-0813">Transport</keyword>
<accession>A0A5C4XJ39</accession>
<protein>
    <recommendedName>
        <fullName evidence="11">Glutamate/aspartate import permease protein GltK</fullName>
    </recommendedName>
</protein>
<evidence type="ECO:0000313" key="14">
    <source>
        <dbReference type="EMBL" id="TNM63525.1"/>
    </source>
</evidence>
<dbReference type="AlphaFoldDB" id="A0A5C4XJ39"/>
<comment type="similarity">
    <text evidence="2">Belongs to the binding-protein-dependent transport system permease family. HisMQ subfamily.</text>
</comment>
<comment type="subcellular location">
    <subcellularLocation>
        <location evidence="1">Cell inner membrane</location>
        <topology evidence="1">Multi-pass membrane protein</topology>
    </subcellularLocation>
    <subcellularLocation>
        <location evidence="12">Cell membrane</location>
        <topology evidence="12">Multi-pass membrane protein</topology>
    </subcellularLocation>
</comment>
<organism evidence="14 15">
    <name type="scientific">Aliirhizobium smilacinae</name>
    <dbReference type="NCBI Taxonomy" id="1395944"/>
    <lineage>
        <taxon>Bacteria</taxon>
        <taxon>Pseudomonadati</taxon>
        <taxon>Pseudomonadota</taxon>
        <taxon>Alphaproteobacteria</taxon>
        <taxon>Hyphomicrobiales</taxon>
        <taxon>Rhizobiaceae</taxon>
        <taxon>Aliirhizobium</taxon>
    </lineage>
</organism>
<dbReference type="InterPro" id="IPR043429">
    <property type="entry name" value="ArtM/GltK/GlnP/TcyL/YhdX-like"/>
</dbReference>
<dbReference type="NCBIfam" id="TIGR01726">
    <property type="entry name" value="HEQRo_perm_3TM"/>
    <property type="match status" value="1"/>
</dbReference>
<evidence type="ECO:0000256" key="3">
    <source>
        <dbReference type="ARBA" id="ARBA00022448"/>
    </source>
</evidence>
<dbReference type="Proteomes" id="UP000311605">
    <property type="component" value="Unassembled WGS sequence"/>
</dbReference>
<dbReference type="PANTHER" id="PTHR30614">
    <property type="entry name" value="MEMBRANE COMPONENT OF AMINO ACID ABC TRANSPORTER"/>
    <property type="match status" value="1"/>
</dbReference>
<dbReference type="GO" id="GO:0043190">
    <property type="term" value="C:ATP-binding cassette (ABC) transporter complex"/>
    <property type="evidence" value="ECO:0007669"/>
    <property type="project" value="InterPro"/>
</dbReference>